<dbReference type="AlphaFoldDB" id="A0A1A6BAW5"/>
<organism evidence="1 2">
    <name type="scientific">Mycobacterium gordonae</name>
    <dbReference type="NCBI Taxonomy" id="1778"/>
    <lineage>
        <taxon>Bacteria</taxon>
        <taxon>Bacillati</taxon>
        <taxon>Actinomycetota</taxon>
        <taxon>Actinomycetes</taxon>
        <taxon>Mycobacteriales</taxon>
        <taxon>Mycobacteriaceae</taxon>
        <taxon>Mycobacterium</taxon>
    </lineage>
</organism>
<comment type="caution">
    <text evidence="1">The sequence shown here is derived from an EMBL/GenBank/DDBJ whole genome shotgun (WGS) entry which is preliminary data.</text>
</comment>
<sequence>MTREDAVRLAQAALRAHGLPNSPGLNAQNYGGFDGWDGPVVFEYDPVRQMLTVLALCYRFRKPPRPGVIAGFQEEERRGTDTGGGAVEFRSDSGGLFLTRSYRHKTDPRRFVEETDELMRAARYWADEVLPNVADRVFGHDH</sequence>
<accession>A0A1A6BAW5</accession>
<evidence type="ECO:0008006" key="3">
    <source>
        <dbReference type="Google" id="ProtNLM"/>
    </source>
</evidence>
<name>A0A1A6BAW5_MYCGO</name>
<protein>
    <recommendedName>
        <fullName evidence="3">YbjN domain-containing protein</fullName>
    </recommendedName>
</protein>
<dbReference type="EMBL" id="MAEM01000451">
    <property type="protein sequence ID" value="OBR99388.1"/>
    <property type="molecule type" value="Genomic_DNA"/>
</dbReference>
<gene>
    <name evidence="1" type="ORF">A9W98_30550</name>
</gene>
<reference evidence="1 2" key="1">
    <citation type="submission" date="2016-06" db="EMBL/GenBank/DDBJ databases">
        <authorList>
            <person name="Kjaerup R.B."/>
            <person name="Dalgaard T.S."/>
            <person name="Juul-Madsen H.R."/>
        </authorList>
    </citation>
    <scope>NUCLEOTIDE SEQUENCE [LARGE SCALE GENOMIC DNA]</scope>
    <source>
        <strain evidence="1 2">1245752.6</strain>
    </source>
</reference>
<dbReference type="Proteomes" id="UP000093757">
    <property type="component" value="Unassembled WGS sequence"/>
</dbReference>
<proteinExistence type="predicted"/>
<evidence type="ECO:0000313" key="1">
    <source>
        <dbReference type="EMBL" id="OBR99388.1"/>
    </source>
</evidence>
<evidence type="ECO:0000313" key="2">
    <source>
        <dbReference type="Proteomes" id="UP000093757"/>
    </source>
</evidence>